<evidence type="ECO:0000256" key="3">
    <source>
        <dbReference type="ARBA" id="ARBA00023098"/>
    </source>
</evidence>
<evidence type="ECO:0000259" key="5">
    <source>
        <dbReference type="PROSITE" id="PS51635"/>
    </source>
</evidence>
<dbReference type="GO" id="GO:0016787">
    <property type="term" value="F:hydrolase activity"/>
    <property type="evidence" value="ECO:0007669"/>
    <property type="project" value="UniProtKB-UniRule"/>
</dbReference>
<keyword evidence="1 4" id="KW-0378">Hydrolase</keyword>
<organism evidence="6 7">
    <name type="scientific">Andreprevotia lacus DSM 23236</name>
    <dbReference type="NCBI Taxonomy" id="1121001"/>
    <lineage>
        <taxon>Bacteria</taxon>
        <taxon>Pseudomonadati</taxon>
        <taxon>Pseudomonadota</taxon>
        <taxon>Betaproteobacteria</taxon>
        <taxon>Neisseriales</taxon>
        <taxon>Chitinibacteraceae</taxon>
        <taxon>Andreprevotia</taxon>
    </lineage>
</organism>
<dbReference type="EMBL" id="FWXD01000010">
    <property type="protein sequence ID" value="SMC25062.1"/>
    <property type="molecule type" value="Genomic_DNA"/>
</dbReference>
<name>A0A1W1XMG1_9NEIS</name>
<keyword evidence="7" id="KW-1185">Reference proteome</keyword>
<dbReference type="InterPro" id="IPR002641">
    <property type="entry name" value="PNPLA_dom"/>
</dbReference>
<accession>A0A1W1XMG1</accession>
<evidence type="ECO:0000256" key="4">
    <source>
        <dbReference type="PROSITE-ProRule" id="PRU01161"/>
    </source>
</evidence>
<protein>
    <submittedName>
        <fullName evidence="6">NTE family protein</fullName>
    </submittedName>
</protein>
<dbReference type="OrthoDB" id="9798773at2"/>
<dbReference type="Pfam" id="PF01734">
    <property type="entry name" value="Patatin"/>
    <property type="match status" value="1"/>
</dbReference>
<dbReference type="InterPro" id="IPR016035">
    <property type="entry name" value="Acyl_Trfase/lysoPLipase"/>
</dbReference>
<reference evidence="6 7" key="1">
    <citation type="submission" date="2017-04" db="EMBL/GenBank/DDBJ databases">
        <authorList>
            <person name="Afonso C.L."/>
            <person name="Miller P.J."/>
            <person name="Scott M.A."/>
            <person name="Spackman E."/>
            <person name="Goraichik I."/>
            <person name="Dimitrov K.M."/>
            <person name="Suarez D.L."/>
            <person name="Swayne D.E."/>
        </authorList>
    </citation>
    <scope>NUCLEOTIDE SEQUENCE [LARGE SCALE GENOMIC DNA]</scope>
    <source>
        <strain evidence="6 7">DSM 23236</strain>
    </source>
</reference>
<keyword evidence="2 4" id="KW-0442">Lipid degradation</keyword>
<dbReference type="AlphaFoldDB" id="A0A1W1XMG1"/>
<dbReference type="PANTHER" id="PTHR14226:SF57">
    <property type="entry name" value="BLR7027 PROTEIN"/>
    <property type="match status" value="1"/>
</dbReference>
<dbReference type="STRING" id="1121001.SAMN02745857_02056"/>
<feature type="active site" description="Proton acceptor" evidence="4">
    <location>
        <position position="214"/>
    </location>
</feature>
<dbReference type="InterPro" id="IPR050301">
    <property type="entry name" value="NTE"/>
</dbReference>
<evidence type="ECO:0000256" key="2">
    <source>
        <dbReference type="ARBA" id="ARBA00022963"/>
    </source>
</evidence>
<sequence>MADNVQHKQAPVGLILSGGGARAAYQVGVLLAVARLLPRRGVNPFPIICGTSAGAINAAALAAGATDFKRSVFKLVHAWGALTPDRVYRAGLLQLFGRAGHWVLSLLIGGMGRYNPRSFLDNAPLRELLGEMIDLAGIGQSVEQGSLVALSITASGYTSGESVSFFQGDPALDGWRRAKRIGVPVEIEMDHLMASSAIPLVFPAVHIRREYFGDGSVRQIAPISPAIHLGARKLLVVGVAPQDEHGANRQRTDAYPSLAQVAGHLMNSVFLDSLETDLERLTRINRTLSKLPNDGASQLELQPIEVLSIAPSQPLERLSIPHKSTFPPGLRFLLSGLGAFRRQGSVVASYLMFHGEYTRALIQLGYKDAMAQRQALETFLGLSPQARPAGDEAATIAVD</sequence>
<comment type="caution">
    <text evidence="4">Lacks conserved residue(s) required for the propagation of feature annotation.</text>
</comment>
<feature type="short sequence motif" description="GXSXG" evidence="4">
    <location>
        <begin position="50"/>
        <end position="54"/>
    </location>
</feature>
<gene>
    <name evidence="6" type="ORF">SAMN02745857_02056</name>
</gene>
<dbReference type="GO" id="GO:0016042">
    <property type="term" value="P:lipid catabolic process"/>
    <property type="evidence" value="ECO:0007669"/>
    <property type="project" value="UniProtKB-UniRule"/>
</dbReference>
<evidence type="ECO:0000313" key="6">
    <source>
        <dbReference type="EMBL" id="SMC25062.1"/>
    </source>
</evidence>
<dbReference type="Proteomes" id="UP000192761">
    <property type="component" value="Unassembled WGS sequence"/>
</dbReference>
<proteinExistence type="predicted"/>
<dbReference type="PANTHER" id="PTHR14226">
    <property type="entry name" value="NEUROPATHY TARGET ESTERASE/SWISS CHEESE D.MELANOGASTER"/>
    <property type="match status" value="1"/>
</dbReference>
<evidence type="ECO:0000256" key="1">
    <source>
        <dbReference type="ARBA" id="ARBA00022801"/>
    </source>
</evidence>
<dbReference type="Gene3D" id="3.40.1090.10">
    <property type="entry name" value="Cytosolic phospholipase A2 catalytic domain"/>
    <property type="match status" value="1"/>
</dbReference>
<evidence type="ECO:0000313" key="7">
    <source>
        <dbReference type="Proteomes" id="UP000192761"/>
    </source>
</evidence>
<dbReference type="PROSITE" id="PS51635">
    <property type="entry name" value="PNPLA"/>
    <property type="match status" value="1"/>
</dbReference>
<feature type="active site" description="Nucleophile" evidence="4">
    <location>
        <position position="52"/>
    </location>
</feature>
<dbReference type="RefSeq" id="WP_084090708.1">
    <property type="nucleotide sequence ID" value="NZ_FWXD01000010.1"/>
</dbReference>
<feature type="domain" description="PNPLA" evidence="5">
    <location>
        <begin position="14"/>
        <end position="227"/>
    </location>
</feature>
<keyword evidence="3 4" id="KW-0443">Lipid metabolism</keyword>
<dbReference type="SUPFAM" id="SSF52151">
    <property type="entry name" value="FabD/lysophospholipase-like"/>
    <property type="match status" value="1"/>
</dbReference>